<dbReference type="EMBL" id="BOPZ01000024">
    <property type="protein sequence ID" value="GIM29930.1"/>
    <property type="molecule type" value="Genomic_DNA"/>
</dbReference>
<reference evidence="3" key="1">
    <citation type="submission" date="2021-03" db="EMBL/GenBank/DDBJ databases">
        <title>Taxonomic study of Clostridium polyendosporum from meadow-gley soil under rice.</title>
        <authorList>
            <person name="Kobayashi H."/>
            <person name="Tanizawa Y."/>
            <person name="Yagura M."/>
        </authorList>
    </citation>
    <scope>NUCLEOTIDE SEQUENCE</scope>
    <source>
        <strain evidence="3">JCM 30710</strain>
    </source>
</reference>
<keyword evidence="4" id="KW-1185">Reference proteome</keyword>
<sequence length="272" mass="31507">MNKVNVGKLWNIIIYVLIVILVILIFYDLYQLANRYNSNKIYHNSINVSPITGRRIQPVTTSNALLEVKYSNLKLKNLMNINDADIIYETYNKEKDVLRYSAVFYNKEFKIHDSMEVIKTIDLSNFPKFNFMDIVELPKYNFLSDCDTIFIKFSLNRNSSFTYNGEGYLHYSDTIIDKHFITNQPLIFSNVIVQFVNSNEESSKDTFSHSGSGEGFLFSGGKVQPIYWNNNNFFLSDKTTPITLMRGNTYWIIATNNTEVITSKCLVSTDKN</sequence>
<evidence type="ECO:0000313" key="4">
    <source>
        <dbReference type="Proteomes" id="UP000679179"/>
    </source>
</evidence>
<dbReference type="Gene3D" id="3.50.90.10">
    <property type="entry name" value="YerB-like"/>
    <property type="match status" value="1"/>
</dbReference>
<protein>
    <recommendedName>
        <fullName evidence="2">DUF3048 domain-containing protein</fullName>
    </recommendedName>
</protein>
<feature type="domain" description="DUF3048" evidence="2">
    <location>
        <begin position="151"/>
        <end position="250"/>
    </location>
</feature>
<gene>
    <name evidence="3" type="ORF">CPJCM30710_25960</name>
</gene>
<comment type="caution">
    <text evidence="3">The sequence shown here is derived from an EMBL/GenBank/DDBJ whole genome shotgun (WGS) entry which is preliminary data.</text>
</comment>
<dbReference type="RefSeq" id="WP_212904614.1">
    <property type="nucleotide sequence ID" value="NZ_BOPZ01000024.1"/>
</dbReference>
<dbReference type="AlphaFoldDB" id="A0A919S0E5"/>
<keyword evidence="1" id="KW-0812">Transmembrane</keyword>
<dbReference type="InterPro" id="IPR035328">
    <property type="entry name" value="DUF3048_C"/>
</dbReference>
<keyword evidence="1" id="KW-1133">Transmembrane helix</keyword>
<accession>A0A919S0E5</accession>
<dbReference type="Pfam" id="PF17479">
    <property type="entry name" value="DUF3048_C"/>
    <property type="match status" value="1"/>
</dbReference>
<organism evidence="3 4">
    <name type="scientific">Clostridium polyendosporum</name>
    <dbReference type="NCBI Taxonomy" id="69208"/>
    <lineage>
        <taxon>Bacteria</taxon>
        <taxon>Bacillati</taxon>
        <taxon>Bacillota</taxon>
        <taxon>Clostridia</taxon>
        <taxon>Eubacteriales</taxon>
        <taxon>Clostridiaceae</taxon>
        <taxon>Clostridium</taxon>
    </lineage>
</organism>
<proteinExistence type="predicted"/>
<evidence type="ECO:0000259" key="2">
    <source>
        <dbReference type="Pfam" id="PF17479"/>
    </source>
</evidence>
<dbReference type="InterPro" id="IPR023158">
    <property type="entry name" value="YerB-like_sf"/>
</dbReference>
<name>A0A919S0E5_9CLOT</name>
<evidence type="ECO:0000256" key="1">
    <source>
        <dbReference type="SAM" id="Phobius"/>
    </source>
</evidence>
<evidence type="ECO:0000313" key="3">
    <source>
        <dbReference type="EMBL" id="GIM29930.1"/>
    </source>
</evidence>
<dbReference type="SUPFAM" id="SSF159774">
    <property type="entry name" value="YerB-like"/>
    <property type="match status" value="1"/>
</dbReference>
<dbReference type="Proteomes" id="UP000679179">
    <property type="component" value="Unassembled WGS sequence"/>
</dbReference>
<feature type="transmembrane region" description="Helical" evidence="1">
    <location>
        <begin position="12"/>
        <end position="30"/>
    </location>
</feature>
<keyword evidence="1" id="KW-0472">Membrane</keyword>